<dbReference type="OrthoDB" id="378766at2759"/>
<evidence type="ECO:0000256" key="2">
    <source>
        <dbReference type="SAM" id="MobiDB-lite"/>
    </source>
</evidence>
<protein>
    <submittedName>
        <fullName evidence="3">Uncharacterized protein</fullName>
    </submittedName>
</protein>
<dbReference type="Proteomes" id="UP000220158">
    <property type="component" value="Chromosome 4"/>
</dbReference>
<feature type="compositionally biased region" description="Basic and acidic residues" evidence="2">
    <location>
        <begin position="381"/>
        <end position="405"/>
    </location>
</feature>
<sequence length="487" mass="58178">MKEELNNSNLENKDEIIKLKREKLKPIQVRRSIKDILIDKNPCDYIYNYTGKNISVFEEELLKNNNNIKEAFGEIKNNKNNLEGEVINSISIDDHEKRLLEELNELLNKKDLSSEIKNNIKSLFIEVQEFYLEIKNDLKTNYPSTKDLLKLYSTNDCSDKNKNIIWRSFCFYKLLSDQLNDLHISTISSYRLQCLRTIYKWYNKNKRILFNYQSNKKKINFLDEKIITNNTLNENSDDICYSIKEEKTTLQRNSNDLIGNHENNKEKKEDIKENKIINQEEDIKNNEENDNKIKESDSIITNEYKRELSEDFGKSLKEHIHVINEKNEENKDIELHKKNEVTDNESNEILHNYLFPNYTLINTVEQEQKEENNLKNNMNIEKNEEKREENNEHNKKEEKENEYEKGEYTNLEKLKSDKYDFNSTLLEDGKDDFFHIPIDTKKIKELEEEIKKQKLLIKKKEIEIINSPIGIKFKDIFGNFQDIDINN</sequence>
<dbReference type="AlphaFoldDB" id="A0A1J1H516"/>
<evidence type="ECO:0000313" key="3">
    <source>
        <dbReference type="EMBL" id="CRG98681.1"/>
    </source>
</evidence>
<dbReference type="RefSeq" id="XP_028531690.1">
    <property type="nucleotide sequence ID" value="XM_028680166.1"/>
</dbReference>
<proteinExistence type="predicted"/>
<gene>
    <name evidence="3" type="ORF">PRELSG_0403100</name>
</gene>
<dbReference type="KEGG" id="prel:PRELSG_0403100"/>
<organism evidence="3 4">
    <name type="scientific">Plasmodium relictum</name>
    <dbReference type="NCBI Taxonomy" id="85471"/>
    <lineage>
        <taxon>Eukaryota</taxon>
        <taxon>Sar</taxon>
        <taxon>Alveolata</taxon>
        <taxon>Apicomplexa</taxon>
        <taxon>Aconoidasida</taxon>
        <taxon>Haemosporida</taxon>
        <taxon>Plasmodiidae</taxon>
        <taxon>Plasmodium</taxon>
        <taxon>Plasmodium (Haemamoeba)</taxon>
    </lineage>
</organism>
<dbReference type="EMBL" id="LN835299">
    <property type="protein sequence ID" value="CRG98681.1"/>
    <property type="molecule type" value="Genomic_DNA"/>
</dbReference>
<feature type="coiled-coil region" evidence="1">
    <location>
        <begin position="269"/>
        <end position="297"/>
    </location>
</feature>
<reference evidence="3 4" key="1">
    <citation type="submission" date="2015-04" db="EMBL/GenBank/DDBJ databases">
        <authorList>
            <consortium name="Pathogen Informatics"/>
        </authorList>
    </citation>
    <scope>NUCLEOTIDE SEQUENCE [LARGE SCALE GENOMIC DNA]</scope>
    <source>
        <strain evidence="3 4">SGS1</strain>
    </source>
</reference>
<evidence type="ECO:0000313" key="4">
    <source>
        <dbReference type="Proteomes" id="UP000220158"/>
    </source>
</evidence>
<keyword evidence="4" id="KW-1185">Reference proteome</keyword>
<feature type="region of interest" description="Disordered" evidence="2">
    <location>
        <begin position="371"/>
        <end position="405"/>
    </location>
</feature>
<dbReference type="VEuPathDB" id="PlasmoDB:PRELSG_0403100"/>
<evidence type="ECO:0000256" key="1">
    <source>
        <dbReference type="SAM" id="Coils"/>
    </source>
</evidence>
<accession>A0A1J1H516</accession>
<name>A0A1J1H516_PLARL</name>
<keyword evidence="1" id="KW-0175">Coiled coil</keyword>
<dbReference type="GeneID" id="39734781"/>